<proteinExistence type="predicted"/>
<dbReference type="NCBIfam" id="NF047352">
    <property type="entry name" value="P_loop_sacsin"/>
    <property type="match status" value="1"/>
</dbReference>
<dbReference type="RefSeq" id="WP_130343979.1">
    <property type="nucleotide sequence ID" value="NZ_SGWQ01000003.1"/>
</dbReference>
<reference evidence="1 2" key="1">
    <citation type="submission" date="2019-02" db="EMBL/GenBank/DDBJ databases">
        <title>Genomic Encyclopedia of Type Strains, Phase IV (KMG-IV): sequencing the most valuable type-strain genomes for metagenomic binning, comparative biology and taxonomic classification.</title>
        <authorList>
            <person name="Goeker M."/>
        </authorList>
    </citation>
    <scope>NUCLEOTIDE SEQUENCE [LARGE SCALE GENOMIC DNA]</scope>
    <source>
        <strain evidence="1 2">DSM 101727</strain>
    </source>
</reference>
<protein>
    <recommendedName>
        <fullName evidence="3">Histidine kinase/DNA gyrase B/HSP90-like ATPase</fullName>
    </recommendedName>
</protein>
<comment type="caution">
    <text evidence="1">The sequence shown here is derived from an EMBL/GenBank/DDBJ whole genome shotgun (WGS) entry which is preliminary data.</text>
</comment>
<evidence type="ECO:0008006" key="3">
    <source>
        <dbReference type="Google" id="ProtNLM"/>
    </source>
</evidence>
<evidence type="ECO:0000313" key="2">
    <source>
        <dbReference type="Proteomes" id="UP000294257"/>
    </source>
</evidence>
<keyword evidence="2" id="KW-1185">Reference proteome</keyword>
<accession>A0A4Q7KWE4</accession>
<organism evidence="1 2">
    <name type="scientific">Herbihabitans rhizosphaerae</name>
    <dbReference type="NCBI Taxonomy" id="1872711"/>
    <lineage>
        <taxon>Bacteria</taxon>
        <taxon>Bacillati</taxon>
        <taxon>Actinomycetota</taxon>
        <taxon>Actinomycetes</taxon>
        <taxon>Pseudonocardiales</taxon>
        <taxon>Pseudonocardiaceae</taxon>
        <taxon>Herbihabitans</taxon>
    </lineage>
</organism>
<dbReference type="SUPFAM" id="SSF55874">
    <property type="entry name" value="ATPase domain of HSP90 chaperone/DNA topoisomerase II/histidine kinase"/>
    <property type="match status" value="1"/>
</dbReference>
<dbReference type="Proteomes" id="UP000294257">
    <property type="component" value="Unassembled WGS sequence"/>
</dbReference>
<gene>
    <name evidence="1" type="ORF">EV193_103323</name>
</gene>
<sequence length="983" mass="104441">MTRDPFDTHSLRDAVLAGWSGSPTRFREDANTEEDLRLGGYRDRLLVELAQNAADAATATGRPGRLRLSLVDGELRVANTGAPLDADGVAALASLRASAKRTGHGVGRFGVGFAAVLAVTDEPRVVSRTGGVAFSAERTRSELPDTLAGEVSRRGGAVPVLRLAWPVDGDEPPPPDGFDTEVRLPLRPDVDGPALLDGLASQVDDLLLSLAGLESVEVGDNRWSRTDSGLDAVEISSPSGTARWLLVRDSGVLSDDVVRTLGAESQERPQWTITWAVRTGVDGAPEPLDSDVLHAPTPTDERLSLPARLIATLPVEPSRRRLLPGPATDAVLGEAARRYPRLVELVSPEHRVRLVPAPGFPLSEVDDQLRGLVTVELRAAEWLPAAGGGTVAPARASVLDVVSDDLATLLADVLPGLAHADLAAPRHAKPLTSLGVTRIGPAELVAAITGVDRPATWWRRLYDALAVVAEAGAAAHEALAGLPVPLVDGRTMPGPRGALLLDDHELLDHLSHVDATGLRVVHPDAVHPLLERLGAVRAGPAELLESPALADAVERSVDDAESGLDVDGLVDSVLRIVRAAGVRAGEHPWLGALALRDTDGDWRRADELALPDSALLDVLAEDSPIGVLAKVTVTDWPADVLSSVGVLSGFAMVDDEDPTGPDHDLADEDEWWDSLATPPLRVLAVRDLDLVADDAWPTALRLLASEPATLTALRDEHGYTRWWLRRNALISGRSPAEWRLADATEITGLYDPVPDVGLDTELLRLVGVRTSLEIAGTVDADDLLARLADPRLSPSDGVIIRAHHALADAVRGGVVDPADIEPPDDVRTLAGTTSPASDCLVLDVPCQIEVIRPEHLITAGLDFVAAAHLAELLDLPLASEEIDAKIMSDGEPVEWASLSAVTAVADLMSIEPPRGSLTVHSGLTVRVGDRTHELAWWHDGRVTHCADTPGGLARAFAWTTGRWPDRHLIAAYLDEPEAVTFLD</sequence>
<dbReference type="AlphaFoldDB" id="A0A4Q7KWE4"/>
<name>A0A4Q7KWE4_9PSEU</name>
<dbReference type="InterPro" id="IPR036890">
    <property type="entry name" value="HATPase_C_sf"/>
</dbReference>
<dbReference type="EMBL" id="SGWQ01000003">
    <property type="protein sequence ID" value="RZS41005.1"/>
    <property type="molecule type" value="Genomic_DNA"/>
</dbReference>
<dbReference type="OrthoDB" id="3201966at2"/>
<evidence type="ECO:0000313" key="1">
    <source>
        <dbReference type="EMBL" id="RZS41005.1"/>
    </source>
</evidence>